<dbReference type="InterPro" id="IPR002068">
    <property type="entry name" value="A-crystallin/Hsp20_dom"/>
</dbReference>
<proteinExistence type="inferred from homology"/>
<evidence type="ECO:0000259" key="4">
    <source>
        <dbReference type="PROSITE" id="PS01031"/>
    </source>
</evidence>
<dbReference type="CDD" id="cd06464">
    <property type="entry name" value="ACD_sHsps-like"/>
    <property type="match status" value="1"/>
</dbReference>
<evidence type="ECO:0000313" key="5">
    <source>
        <dbReference type="EMBL" id="CAD9562169.1"/>
    </source>
</evidence>
<dbReference type="EMBL" id="HBGY01005567">
    <property type="protein sequence ID" value="CAD9562169.1"/>
    <property type="molecule type" value="Transcribed_RNA"/>
</dbReference>
<name>A0A7S2JZN4_9STRA</name>
<feature type="compositionally biased region" description="Basic and acidic residues" evidence="3">
    <location>
        <begin position="165"/>
        <end position="179"/>
    </location>
</feature>
<organism evidence="5">
    <name type="scientific">Leptocylindrus danicus</name>
    <dbReference type="NCBI Taxonomy" id="163516"/>
    <lineage>
        <taxon>Eukaryota</taxon>
        <taxon>Sar</taxon>
        <taxon>Stramenopiles</taxon>
        <taxon>Ochrophyta</taxon>
        <taxon>Bacillariophyta</taxon>
        <taxon>Coscinodiscophyceae</taxon>
        <taxon>Chaetocerotophycidae</taxon>
        <taxon>Leptocylindrales</taxon>
        <taxon>Leptocylindraceae</taxon>
        <taxon>Leptocylindrus</taxon>
    </lineage>
</organism>
<feature type="domain" description="SHSP" evidence="4">
    <location>
        <begin position="51"/>
        <end position="164"/>
    </location>
</feature>
<dbReference type="Pfam" id="PF00011">
    <property type="entry name" value="HSP20"/>
    <property type="match status" value="1"/>
</dbReference>
<feature type="region of interest" description="Disordered" evidence="3">
    <location>
        <begin position="164"/>
        <end position="209"/>
    </location>
</feature>
<evidence type="ECO:0000256" key="2">
    <source>
        <dbReference type="RuleBase" id="RU003616"/>
    </source>
</evidence>
<gene>
    <name evidence="5" type="ORF">LDAN0321_LOCUS3401</name>
</gene>
<accession>A0A7S2JZN4</accession>
<reference evidence="5" key="1">
    <citation type="submission" date="2021-01" db="EMBL/GenBank/DDBJ databases">
        <authorList>
            <person name="Corre E."/>
            <person name="Pelletier E."/>
            <person name="Niang G."/>
            <person name="Scheremetjew M."/>
            <person name="Finn R."/>
            <person name="Kale V."/>
            <person name="Holt S."/>
            <person name="Cochrane G."/>
            <person name="Meng A."/>
            <person name="Brown T."/>
            <person name="Cohen L."/>
        </authorList>
    </citation>
    <scope>NUCLEOTIDE SEQUENCE</scope>
    <source>
        <strain evidence="5">B650</strain>
    </source>
</reference>
<sequence>MPARALAHRGGIFHGLDDHFSLPFPFHRGHSHTRALEEVNTPTLTKHHPAVILRRSSPHFEVVEGEEEFLLAVDVKGIKPDDIDVHLEQGRKILRVSGRKKMHRADLPPLESRFDKTFTVSPYIDTSLIAANVHEGLLIVHCPKKIEKDMVNIPVTAIAHIAVSHHPDNSKQVSRDTRSSAKRGSPKQLAHEHDTRYKTRSHKTVHEVV</sequence>
<dbReference type="Gene3D" id="2.60.40.790">
    <property type="match status" value="1"/>
</dbReference>
<evidence type="ECO:0000256" key="3">
    <source>
        <dbReference type="SAM" id="MobiDB-lite"/>
    </source>
</evidence>
<protein>
    <recommendedName>
        <fullName evidence="4">SHSP domain-containing protein</fullName>
    </recommendedName>
</protein>
<dbReference type="InterPro" id="IPR008978">
    <property type="entry name" value="HSP20-like_chaperone"/>
</dbReference>
<dbReference type="SUPFAM" id="SSF49764">
    <property type="entry name" value="HSP20-like chaperones"/>
    <property type="match status" value="1"/>
</dbReference>
<comment type="similarity">
    <text evidence="1 2">Belongs to the small heat shock protein (HSP20) family.</text>
</comment>
<evidence type="ECO:0000256" key="1">
    <source>
        <dbReference type="PROSITE-ProRule" id="PRU00285"/>
    </source>
</evidence>
<dbReference type="AlphaFoldDB" id="A0A7S2JZN4"/>
<dbReference type="PROSITE" id="PS01031">
    <property type="entry name" value="SHSP"/>
    <property type="match status" value="1"/>
</dbReference>